<comment type="subcellular location">
    <subcellularLocation>
        <location evidence="1">Cell inner membrane</location>
        <topology evidence="1">Lipid-anchor</topology>
    </subcellularLocation>
</comment>
<name>A0A0F1B8A8_9ENTR</name>
<dbReference type="OrthoDB" id="9816569at2"/>
<dbReference type="Pfam" id="PF25989">
    <property type="entry name" value="YknX_C"/>
    <property type="match status" value="1"/>
</dbReference>
<dbReference type="Gene3D" id="2.40.50.100">
    <property type="match status" value="1"/>
</dbReference>
<feature type="chain" id="PRO_5002449091" evidence="4">
    <location>
        <begin position="37"/>
        <end position="400"/>
    </location>
</feature>
<dbReference type="NCBIfam" id="TIGR01730">
    <property type="entry name" value="RND_mfp"/>
    <property type="match status" value="1"/>
</dbReference>
<gene>
    <name evidence="9" type="ORF">SS37_06895</name>
</gene>
<dbReference type="InterPro" id="IPR058637">
    <property type="entry name" value="YknX-like_C"/>
</dbReference>
<evidence type="ECO:0000256" key="3">
    <source>
        <dbReference type="SAM" id="Coils"/>
    </source>
</evidence>
<dbReference type="Pfam" id="PF25917">
    <property type="entry name" value="BSH_RND"/>
    <property type="match status" value="1"/>
</dbReference>
<dbReference type="RefSeq" id="WP_045285133.1">
    <property type="nucleotide sequence ID" value="NZ_JZYX01000011.1"/>
</dbReference>
<evidence type="ECO:0000256" key="4">
    <source>
        <dbReference type="SAM" id="SignalP"/>
    </source>
</evidence>
<accession>A0A0F1B8A8</accession>
<keyword evidence="3" id="KW-0175">Coiled coil</keyword>
<evidence type="ECO:0000256" key="2">
    <source>
        <dbReference type="ARBA" id="ARBA00009477"/>
    </source>
</evidence>
<evidence type="ECO:0000259" key="5">
    <source>
        <dbReference type="Pfam" id="PF25876"/>
    </source>
</evidence>
<keyword evidence="4" id="KW-0732">Signal</keyword>
<dbReference type="Pfam" id="PF25876">
    <property type="entry name" value="HH_MFP_RND"/>
    <property type="match status" value="1"/>
</dbReference>
<feature type="coiled-coil region" evidence="3">
    <location>
        <begin position="105"/>
        <end position="177"/>
    </location>
</feature>
<dbReference type="Pfam" id="PF25944">
    <property type="entry name" value="Beta-barrel_RND"/>
    <property type="match status" value="1"/>
</dbReference>
<sequence length="400" mass="42891">MSTLPYLAVLPSWRRALPLAAASLLALSLAGCNSDAADAVAAPPPTVSVAPVSVRKIVLWDEFNGRVEAVESVALRPRVSGYIDRVNYEEGQIVKRGDVLFEIDARSYRAALARAEADLARARTQAALARSEAARAQKLASLQAASTEELEQRHAAADQAQANVQFAQAAVETAKLDLSFTQVRSPITGRAGRALVTAGNLVSADGQASILTTVVSLNPVHVHFDVDERTYLRYAHMARNGERPDQRSESIPVQVGLVGENGYPHAGNVDFVDNRVDAATGTIRARATLVNPDGLLTPGLYARVRLPGSGSFEAMLIDDKAILTDQSRKYVYVIDENNTAQRRDITLGRKAEGLRIVEEGLNPGDRVIVNGIQKVSVGMPVTAQDIEMAPAGRQNAQASE</sequence>
<dbReference type="InterPro" id="IPR006143">
    <property type="entry name" value="RND_pump_MFP"/>
</dbReference>
<evidence type="ECO:0000259" key="7">
    <source>
        <dbReference type="Pfam" id="PF25944"/>
    </source>
</evidence>
<protein>
    <submittedName>
        <fullName evidence="9">Acriflavin resistance protein AcrA</fullName>
    </submittedName>
</protein>
<evidence type="ECO:0000259" key="6">
    <source>
        <dbReference type="Pfam" id="PF25917"/>
    </source>
</evidence>
<dbReference type="Gene3D" id="2.40.30.170">
    <property type="match status" value="1"/>
</dbReference>
<proteinExistence type="inferred from homology"/>
<evidence type="ECO:0000313" key="9">
    <source>
        <dbReference type="EMBL" id="KJN29315.1"/>
    </source>
</evidence>
<dbReference type="InterPro" id="IPR058625">
    <property type="entry name" value="MdtA-like_BSH"/>
</dbReference>
<dbReference type="InterPro" id="IPR058624">
    <property type="entry name" value="MdtA-like_HH"/>
</dbReference>
<dbReference type="PANTHER" id="PTHR30158:SF26">
    <property type="entry name" value="RESISTANCE-NODULATION-CELL DIVISION (RND) MULTIDRUG EFFLUX MEMBRANE FUSION PROTEIN MEXE"/>
    <property type="match status" value="1"/>
</dbReference>
<comment type="similarity">
    <text evidence="2">Belongs to the membrane fusion protein (MFP) (TC 8.A.1) family.</text>
</comment>
<dbReference type="SUPFAM" id="SSF111369">
    <property type="entry name" value="HlyD-like secretion proteins"/>
    <property type="match status" value="1"/>
</dbReference>
<evidence type="ECO:0000313" key="10">
    <source>
        <dbReference type="Proteomes" id="UP000033352"/>
    </source>
</evidence>
<dbReference type="InterPro" id="IPR058626">
    <property type="entry name" value="MdtA-like_b-barrel"/>
</dbReference>
<dbReference type="GO" id="GO:0022857">
    <property type="term" value="F:transmembrane transporter activity"/>
    <property type="evidence" value="ECO:0007669"/>
    <property type="project" value="InterPro"/>
</dbReference>
<dbReference type="PANTHER" id="PTHR30158">
    <property type="entry name" value="ACRA/E-RELATED COMPONENT OF DRUG EFFLUX TRANSPORTER"/>
    <property type="match status" value="1"/>
</dbReference>
<dbReference type="GO" id="GO:0005886">
    <property type="term" value="C:plasma membrane"/>
    <property type="evidence" value="ECO:0007669"/>
    <property type="project" value="UniProtKB-SubCell"/>
</dbReference>
<dbReference type="Proteomes" id="UP000033352">
    <property type="component" value="Unassembled WGS sequence"/>
</dbReference>
<feature type="signal peptide" evidence="4">
    <location>
        <begin position="1"/>
        <end position="36"/>
    </location>
</feature>
<feature type="domain" description="Multidrug resistance protein MdtA-like alpha-helical hairpin" evidence="5">
    <location>
        <begin position="112"/>
        <end position="181"/>
    </location>
</feature>
<reference evidence="9 10" key="1">
    <citation type="submission" date="2015-03" db="EMBL/GenBank/DDBJ databases">
        <authorList>
            <person name="McCorrison J."/>
            <person name="Sanka R."/>
            <person name="Adams M."/>
            <person name="Brinkac L."/>
            <person name="Nierman W."/>
            <person name="Sutton G."/>
            <person name="Nelson K."/>
            <person name="Kiedrowski L."/>
            <person name="Guerrero D."/>
            <person name="Bonomo R."/>
        </authorList>
    </citation>
    <scope>NUCLEOTIDE SEQUENCE [LARGE SCALE GENOMIC DNA]</scope>
    <source>
        <strain evidence="9 10">35699</strain>
    </source>
</reference>
<dbReference type="EMBL" id="JZYX01000011">
    <property type="protein sequence ID" value="KJN29315.1"/>
    <property type="molecule type" value="Genomic_DNA"/>
</dbReference>
<dbReference type="PATRIC" id="fig|1619248.3.peg.340"/>
<dbReference type="Gene3D" id="1.10.287.470">
    <property type="entry name" value="Helix hairpin bin"/>
    <property type="match status" value="1"/>
</dbReference>
<feature type="domain" description="Multidrug resistance protein MdtA-like beta-barrel" evidence="7">
    <location>
        <begin position="220"/>
        <end position="306"/>
    </location>
</feature>
<dbReference type="Gene3D" id="2.40.420.20">
    <property type="match status" value="1"/>
</dbReference>
<dbReference type="FunFam" id="2.40.420.20:FF:000001">
    <property type="entry name" value="Efflux RND transporter periplasmic adaptor subunit"/>
    <property type="match status" value="1"/>
</dbReference>
<evidence type="ECO:0000256" key="1">
    <source>
        <dbReference type="ARBA" id="ARBA00004519"/>
    </source>
</evidence>
<feature type="domain" description="YknX-like C-terminal permuted SH3-like" evidence="8">
    <location>
        <begin position="319"/>
        <end position="382"/>
    </location>
</feature>
<dbReference type="GO" id="GO:0046677">
    <property type="term" value="P:response to antibiotic"/>
    <property type="evidence" value="ECO:0007669"/>
    <property type="project" value="TreeGrafter"/>
</dbReference>
<evidence type="ECO:0000259" key="8">
    <source>
        <dbReference type="Pfam" id="PF25989"/>
    </source>
</evidence>
<feature type="domain" description="Multidrug resistance protein MdtA-like barrel-sandwich hybrid" evidence="6">
    <location>
        <begin position="72"/>
        <end position="213"/>
    </location>
</feature>
<dbReference type="AlphaFoldDB" id="A0A0F1B8A8"/>
<organism evidence="9 10">
    <name type="scientific">Enterobacter sichuanensis</name>
    <dbReference type="NCBI Taxonomy" id="2071710"/>
    <lineage>
        <taxon>Bacteria</taxon>
        <taxon>Pseudomonadati</taxon>
        <taxon>Pseudomonadota</taxon>
        <taxon>Gammaproteobacteria</taxon>
        <taxon>Enterobacterales</taxon>
        <taxon>Enterobacteriaceae</taxon>
        <taxon>Enterobacter</taxon>
        <taxon>Enterobacter cloacae complex</taxon>
    </lineage>
</organism>
<comment type="caution">
    <text evidence="9">The sequence shown here is derived from an EMBL/GenBank/DDBJ whole genome shotgun (WGS) entry which is preliminary data.</text>
</comment>